<sequence length="281" mass="30947">MTAGPSSERHLTAAAAPRKSTPGQPWSHAETLALVAAYEDKWNALRRGQLKAQQWEEVAAAVAAACGGGAGESLSKSGTQCRHKIEKLRKRYRAERQRPIPSLWPYFASMDRLERGPLPLSSRPPILARPSLPFSSPDDDSSDPSDGESDRGGGSNTRSISGIMRGFSPRVPRNPNLGKRMDFDDEEEEDDDSDDGEDSGREGKIGAMTGLAAVVKRFAEGFERLEKRRMEMMREVERDRMEMEARREEMVLESQRCLVESIAAAFAAAAPPAKKGKKSED</sequence>
<dbReference type="GO" id="GO:0009651">
    <property type="term" value="P:response to salt stress"/>
    <property type="evidence" value="ECO:0007669"/>
    <property type="project" value="EnsemblPlants"/>
</dbReference>
<dbReference type="SMART" id="SM00595">
    <property type="entry name" value="MADF"/>
    <property type="match status" value="1"/>
</dbReference>
<evidence type="ECO:0000256" key="2">
    <source>
        <dbReference type="SAM" id="MobiDB-lite"/>
    </source>
</evidence>
<dbReference type="Pfam" id="PF13837">
    <property type="entry name" value="Myb_DNA-bind_4"/>
    <property type="match status" value="1"/>
</dbReference>
<feature type="compositionally biased region" description="Acidic residues" evidence="2">
    <location>
        <begin position="137"/>
        <end position="147"/>
    </location>
</feature>
<dbReference type="FunFam" id="1.10.10.60:FF:000152">
    <property type="entry name" value="Trihelix transcription factor ASIL2"/>
    <property type="match status" value="1"/>
</dbReference>
<dbReference type="RefSeq" id="XP_039144331.1">
    <property type="nucleotide sequence ID" value="XM_039288397.1"/>
</dbReference>
<dbReference type="Gene3D" id="1.10.10.60">
    <property type="entry name" value="Homeodomain-like"/>
    <property type="match status" value="1"/>
</dbReference>
<organism evidence="4 5">
    <name type="scientific">Dioscorea cayennensis subsp. rotundata</name>
    <name type="common">White Guinea yam</name>
    <name type="synonym">Dioscorea rotundata</name>
    <dbReference type="NCBI Taxonomy" id="55577"/>
    <lineage>
        <taxon>Eukaryota</taxon>
        <taxon>Viridiplantae</taxon>
        <taxon>Streptophyta</taxon>
        <taxon>Embryophyta</taxon>
        <taxon>Tracheophyta</taxon>
        <taxon>Spermatophyta</taxon>
        <taxon>Magnoliopsida</taxon>
        <taxon>Liliopsida</taxon>
        <taxon>Dioscoreales</taxon>
        <taxon>Dioscoreaceae</taxon>
        <taxon>Dioscorea</taxon>
    </lineage>
</organism>
<dbReference type="GO" id="GO:0005634">
    <property type="term" value="C:nucleus"/>
    <property type="evidence" value="ECO:0007669"/>
    <property type="project" value="EnsemblPlants"/>
</dbReference>
<keyword evidence="1" id="KW-0175">Coiled coil</keyword>
<evidence type="ECO:0000313" key="4">
    <source>
        <dbReference type="Proteomes" id="UP001515500"/>
    </source>
</evidence>
<proteinExistence type="predicted"/>
<keyword evidence="4" id="KW-1185">Reference proteome</keyword>
<feature type="compositionally biased region" description="Acidic residues" evidence="2">
    <location>
        <begin position="183"/>
        <end position="197"/>
    </location>
</feature>
<feature type="domain" description="Myb/SANT-like DNA-binding" evidence="3">
    <location>
        <begin position="25"/>
        <end position="113"/>
    </location>
</feature>
<evidence type="ECO:0000256" key="1">
    <source>
        <dbReference type="SAM" id="Coils"/>
    </source>
</evidence>
<name>A0AB40CZQ0_DIOCR</name>
<evidence type="ECO:0000313" key="5">
    <source>
        <dbReference type="RefSeq" id="XP_039144331.1"/>
    </source>
</evidence>
<dbReference type="PANTHER" id="PTHR31307:SF3">
    <property type="entry name" value="HOMEODOMAIN-LIKE SUPERFAMILY PROTEIN"/>
    <property type="match status" value="1"/>
</dbReference>
<reference evidence="5" key="1">
    <citation type="submission" date="2025-08" db="UniProtKB">
        <authorList>
            <consortium name="RefSeq"/>
        </authorList>
    </citation>
    <scope>IDENTIFICATION</scope>
</reference>
<dbReference type="GeneID" id="120281696"/>
<feature type="region of interest" description="Disordered" evidence="2">
    <location>
        <begin position="1"/>
        <end position="26"/>
    </location>
</feature>
<evidence type="ECO:0000259" key="3">
    <source>
        <dbReference type="Pfam" id="PF13837"/>
    </source>
</evidence>
<dbReference type="AlphaFoldDB" id="A0AB40CZQ0"/>
<dbReference type="InterPro" id="IPR044822">
    <property type="entry name" value="Myb_DNA-bind_4"/>
</dbReference>
<feature type="region of interest" description="Disordered" evidence="2">
    <location>
        <begin position="118"/>
        <end position="209"/>
    </location>
</feature>
<dbReference type="GO" id="GO:0009755">
    <property type="term" value="P:hormone-mediated signaling pathway"/>
    <property type="evidence" value="ECO:0007669"/>
    <property type="project" value="EnsemblPlants"/>
</dbReference>
<gene>
    <name evidence="5" type="primary">LOC120281696</name>
</gene>
<dbReference type="PANTHER" id="PTHR31307">
    <property type="entry name" value="TRIHELIX TRANSCRIPTION FACTOR ASIL2"/>
    <property type="match status" value="1"/>
</dbReference>
<accession>A0AB40CZQ0</accession>
<feature type="coiled-coil region" evidence="1">
    <location>
        <begin position="222"/>
        <end position="253"/>
    </location>
</feature>
<dbReference type="InterPro" id="IPR044823">
    <property type="entry name" value="ASIL1/2-like"/>
</dbReference>
<dbReference type="Proteomes" id="UP001515500">
    <property type="component" value="Chromosome 18"/>
</dbReference>
<dbReference type="GO" id="GO:0010555">
    <property type="term" value="P:response to mannitol"/>
    <property type="evidence" value="ECO:0007669"/>
    <property type="project" value="EnsemblPlants"/>
</dbReference>
<protein>
    <submittedName>
        <fullName evidence="5">Trihelix transcription factor ASIL2-like</fullName>
    </submittedName>
</protein>